<proteinExistence type="predicted"/>
<name>A0A9R1XAU4_LACSA</name>
<keyword evidence="2" id="KW-1185">Reference proteome</keyword>
<dbReference type="AlphaFoldDB" id="A0A9R1XAU4"/>
<evidence type="ECO:0000313" key="2">
    <source>
        <dbReference type="Proteomes" id="UP000235145"/>
    </source>
</evidence>
<accession>A0A9R1XAU4</accession>
<organism evidence="1 2">
    <name type="scientific">Lactuca sativa</name>
    <name type="common">Garden lettuce</name>
    <dbReference type="NCBI Taxonomy" id="4236"/>
    <lineage>
        <taxon>Eukaryota</taxon>
        <taxon>Viridiplantae</taxon>
        <taxon>Streptophyta</taxon>
        <taxon>Embryophyta</taxon>
        <taxon>Tracheophyta</taxon>
        <taxon>Spermatophyta</taxon>
        <taxon>Magnoliopsida</taxon>
        <taxon>eudicotyledons</taxon>
        <taxon>Gunneridae</taxon>
        <taxon>Pentapetalae</taxon>
        <taxon>asterids</taxon>
        <taxon>campanulids</taxon>
        <taxon>Asterales</taxon>
        <taxon>Asteraceae</taxon>
        <taxon>Cichorioideae</taxon>
        <taxon>Cichorieae</taxon>
        <taxon>Lactucinae</taxon>
        <taxon>Lactuca</taxon>
    </lineage>
</organism>
<protein>
    <submittedName>
        <fullName evidence="1">Uncharacterized protein</fullName>
    </submittedName>
</protein>
<gene>
    <name evidence="1" type="ORF">LSAT_V11C500252490</name>
</gene>
<evidence type="ECO:0000313" key="1">
    <source>
        <dbReference type="EMBL" id="KAJ0205851.1"/>
    </source>
</evidence>
<dbReference type="EMBL" id="NBSK02000005">
    <property type="protein sequence ID" value="KAJ0205851.1"/>
    <property type="molecule type" value="Genomic_DNA"/>
</dbReference>
<reference evidence="1 2" key="1">
    <citation type="journal article" date="2017" name="Nat. Commun.">
        <title>Genome assembly with in vitro proximity ligation data and whole-genome triplication in lettuce.</title>
        <authorList>
            <person name="Reyes-Chin-Wo S."/>
            <person name="Wang Z."/>
            <person name="Yang X."/>
            <person name="Kozik A."/>
            <person name="Arikit S."/>
            <person name="Song C."/>
            <person name="Xia L."/>
            <person name="Froenicke L."/>
            <person name="Lavelle D.O."/>
            <person name="Truco M.J."/>
            <person name="Xia R."/>
            <person name="Zhu S."/>
            <person name="Xu C."/>
            <person name="Xu H."/>
            <person name="Xu X."/>
            <person name="Cox K."/>
            <person name="Korf I."/>
            <person name="Meyers B.C."/>
            <person name="Michelmore R.W."/>
        </authorList>
    </citation>
    <scope>NUCLEOTIDE SEQUENCE [LARGE SCALE GENOMIC DNA]</scope>
    <source>
        <strain evidence="2">cv. Salinas</strain>
        <tissue evidence="1">Seedlings</tissue>
    </source>
</reference>
<dbReference type="Proteomes" id="UP000235145">
    <property type="component" value="Unassembled WGS sequence"/>
</dbReference>
<sequence length="110" mass="13103">MVGDKYFLYGEYEVGKQFLQDAADKGQLDAILLLGMLLMDKVSERKQEALITLNNPYISTGRSWNMRQNYYKVRSHLVREMRSNWLFNWDICFWDACLVEFVKMFDISLE</sequence>
<comment type="caution">
    <text evidence="1">The sequence shown here is derived from an EMBL/GenBank/DDBJ whole genome shotgun (WGS) entry which is preliminary data.</text>
</comment>